<feature type="region of interest" description="Disordered" evidence="1">
    <location>
        <begin position="75"/>
        <end position="105"/>
    </location>
</feature>
<feature type="compositionally biased region" description="Basic and acidic residues" evidence="1">
    <location>
        <begin position="88"/>
        <end position="105"/>
    </location>
</feature>
<keyword evidence="2" id="KW-0472">Membrane</keyword>
<dbReference type="AlphaFoldDB" id="A0A9X1SES8"/>
<feature type="transmembrane region" description="Helical" evidence="2">
    <location>
        <begin position="16"/>
        <end position="36"/>
    </location>
</feature>
<dbReference type="Proteomes" id="UP001139158">
    <property type="component" value="Unassembled WGS sequence"/>
</dbReference>
<name>A0A9X1SES8_9MICC</name>
<evidence type="ECO:0000313" key="4">
    <source>
        <dbReference type="Proteomes" id="UP001139158"/>
    </source>
</evidence>
<accession>A0A9X1SES8</accession>
<sequence>MAGTQRKPTGPDYGNVPVIASGVIAAFVAITTAVVSTGGAENEFRWQLGLAAGCIAFIVCLATFSLMILAGKPNPDSMGHGSGVNRRFGAEPDARERDQEEPGKD</sequence>
<keyword evidence="2" id="KW-0812">Transmembrane</keyword>
<organism evidence="3 4">
    <name type="scientific">Arthrobacter caoxuetaonis</name>
    <dbReference type="NCBI Taxonomy" id="2886935"/>
    <lineage>
        <taxon>Bacteria</taxon>
        <taxon>Bacillati</taxon>
        <taxon>Actinomycetota</taxon>
        <taxon>Actinomycetes</taxon>
        <taxon>Micrococcales</taxon>
        <taxon>Micrococcaceae</taxon>
        <taxon>Arthrobacter</taxon>
    </lineage>
</organism>
<feature type="transmembrane region" description="Helical" evidence="2">
    <location>
        <begin position="48"/>
        <end position="70"/>
    </location>
</feature>
<protein>
    <submittedName>
        <fullName evidence="3">Uncharacterized protein</fullName>
    </submittedName>
</protein>
<proteinExistence type="predicted"/>
<keyword evidence="2" id="KW-1133">Transmembrane helix</keyword>
<reference evidence="3" key="1">
    <citation type="submission" date="2021-10" db="EMBL/GenBank/DDBJ databases">
        <title>Novel species in genus Arthrobacter.</title>
        <authorList>
            <person name="Liu Y."/>
        </authorList>
    </citation>
    <scope>NUCLEOTIDE SEQUENCE</scope>
    <source>
        <strain evidence="3">Zg-Y453</strain>
    </source>
</reference>
<dbReference type="RefSeq" id="WP_227895865.1">
    <property type="nucleotide sequence ID" value="NZ_CP099466.1"/>
</dbReference>
<evidence type="ECO:0000313" key="3">
    <source>
        <dbReference type="EMBL" id="MCC3297989.1"/>
    </source>
</evidence>
<evidence type="ECO:0000256" key="1">
    <source>
        <dbReference type="SAM" id="MobiDB-lite"/>
    </source>
</evidence>
<keyword evidence="4" id="KW-1185">Reference proteome</keyword>
<gene>
    <name evidence="3" type="ORF">LJ757_09255</name>
</gene>
<evidence type="ECO:0000256" key="2">
    <source>
        <dbReference type="SAM" id="Phobius"/>
    </source>
</evidence>
<dbReference type="EMBL" id="JAJFZV010000009">
    <property type="protein sequence ID" value="MCC3297989.1"/>
    <property type="molecule type" value="Genomic_DNA"/>
</dbReference>
<comment type="caution">
    <text evidence="3">The sequence shown here is derived from an EMBL/GenBank/DDBJ whole genome shotgun (WGS) entry which is preliminary data.</text>
</comment>